<protein>
    <submittedName>
        <fullName evidence="3">Ornithine aminotransferase</fullName>
    </submittedName>
</protein>
<comment type="caution">
    <text evidence="3">The sequence shown here is derived from an EMBL/GenBank/DDBJ whole genome shotgun (WGS) entry which is preliminary data.</text>
</comment>
<dbReference type="InterPro" id="IPR014004">
    <property type="entry name" value="Transpt-assoc_nodulatn_dom_bac"/>
</dbReference>
<evidence type="ECO:0000259" key="2">
    <source>
        <dbReference type="PROSITE" id="PS50914"/>
    </source>
</evidence>
<dbReference type="RefSeq" id="WP_094842100.1">
    <property type="nucleotide sequence ID" value="NZ_NEVS01000004.1"/>
</dbReference>
<dbReference type="Gene3D" id="3.30.1340.30">
    <property type="match status" value="3"/>
</dbReference>
<feature type="domain" description="BON" evidence="2">
    <location>
        <begin position="77"/>
        <end position="145"/>
    </location>
</feature>
<keyword evidence="3" id="KW-0032">Aminotransferase</keyword>
<dbReference type="PROSITE" id="PS50914">
    <property type="entry name" value="BON"/>
    <property type="match status" value="3"/>
</dbReference>
<dbReference type="AlphaFoldDB" id="A0A261UFK9"/>
<keyword evidence="3" id="KW-0808">Transferase</keyword>
<reference evidence="4" key="1">
    <citation type="submission" date="2017-05" db="EMBL/GenBank/DDBJ databases">
        <title>Complete and WGS of Bordetella genogroups.</title>
        <authorList>
            <person name="Spilker T."/>
            <person name="Lipuma J."/>
        </authorList>
    </citation>
    <scope>NUCLEOTIDE SEQUENCE [LARGE SCALE GENOMIC DNA]</scope>
    <source>
        <strain evidence="4">AU8856</strain>
    </source>
</reference>
<feature type="domain" description="BON" evidence="2">
    <location>
        <begin position="148"/>
        <end position="215"/>
    </location>
</feature>
<sequence>MLDTELRRHVLDELDFDPSLDARNIGVTVQNAIVTLAGHVGSYAEKYNAERATQRVKGVRGIVEEIAVRVPSSALTDDGKLAKRAADVIAWDASLPPDAVKVKVQNGWVTLSGTVDWQYQRTACESAVRRLSGVVGVANLIAIKPHLSAVDVKASIDRALQRSAEIESRNITLNVSGGAVTLQGGVQSWHERDAAQRAAWSVPGVTSVVNRLVVG</sequence>
<dbReference type="GO" id="GO:0008483">
    <property type="term" value="F:transaminase activity"/>
    <property type="evidence" value="ECO:0007669"/>
    <property type="project" value="UniProtKB-KW"/>
</dbReference>
<evidence type="ECO:0000256" key="1">
    <source>
        <dbReference type="ARBA" id="ARBA00022729"/>
    </source>
</evidence>
<evidence type="ECO:0000313" key="3">
    <source>
        <dbReference type="EMBL" id="OZI60694.1"/>
    </source>
</evidence>
<name>A0A261UFK9_9BORD</name>
<dbReference type="Proteomes" id="UP000215767">
    <property type="component" value="Unassembled WGS sequence"/>
</dbReference>
<proteinExistence type="predicted"/>
<dbReference type="Pfam" id="PF04972">
    <property type="entry name" value="BON"/>
    <property type="match status" value="3"/>
</dbReference>
<evidence type="ECO:0000313" key="4">
    <source>
        <dbReference type="Proteomes" id="UP000215767"/>
    </source>
</evidence>
<dbReference type="PANTHER" id="PTHR34606:SF4">
    <property type="entry name" value="OUTER MEMBRANE LIPOPROTEIN DOLP"/>
    <property type="match status" value="1"/>
</dbReference>
<dbReference type="InterPro" id="IPR007055">
    <property type="entry name" value="BON_dom"/>
</dbReference>
<dbReference type="PANTHER" id="PTHR34606">
    <property type="entry name" value="BON DOMAIN-CONTAINING PROTEIN"/>
    <property type="match status" value="1"/>
</dbReference>
<keyword evidence="1" id="KW-0732">Signal</keyword>
<dbReference type="OrthoDB" id="870892at2"/>
<dbReference type="InterPro" id="IPR051686">
    <property type="entry name" value="Lipoprotein_DolP"/>
</dbReference>
<dbReference type="EMBL" id="NEVS01000004">
    <property type="protein sequence ID" value="OZI60694.1"/>
    <property type="molecule type" value="Genomic_DNA"/>
</dbReference>
<accession>A0A261UFK9</accession>
<feature type="domain" description="BON" evidence="2">
    <location>
        <begin position="2"/>
        <end position="70"/>
    </location>
</feature>
<gene>
    <name evidence="3" type="ORF">CAL28_14980</name>
</gene>
<organism evidence="3 4">
    <name type="scientific">Bordetella genomosp. 11</name>
    <dbReference type="NCBI Taxonomy" id="1416808"/>
    <lineage>
        <taxon>Bacteria</taxon>
        <taxon>Pseudomonadati</taxon>
        <taxon>Pseudomonadota</taxon>
        <taxon>Betaproteobacteria</taxon>
        <taxon>Burkholderiales</taxon>
        <taxon>Alcaligenaceae</taxon>
        <taxon>Bordetella</taxon>
    </lineage>
</organism>
<dbReference type="SMART" id="SM00749">
    <property type="entry name" value="BON"/>
    <property type="match status" value="3"/>
</dbReference>
<keyword evidence="4" id="KW-1185">Reference proteome</keyword>